<dbReference type="InterPro" id="IPR017441">
    <property type="entry name" value="Protein_kinase_ATP_BS"/>
</dbReference>
<evidence type="ECO:0000256" key="4">
    <source>
        <dbReference type="ARBA" id="ARBA00022840"/>
    </source>
</evidence>
<dbReference type="PROSITE" id="PS00108">
    <property type="entry name" value="PROTEIN_KINASE_ST"/>
    <property type="match status" value="1"/>
</dbReference>
<feature type="compositionally biased region" description="Basic and acidic residues" evidence="6">
    <location>
        <begin position="558"/>
        <end position="569"/>
    </location>
</feature>
<keyword evidence="7" id="KW-0472">Membrane</keyword>
<dbReference type="InterPro" id="IPR011009">
    <property type="entry name" value="Kinase-like_dom_sf"/>
</dbReference>
<dbReference type="Gene3D" id="1.10.510.10">
    <property type="entry name" value="Transferase(Phosphotransferase) domain 1"/>
    <property type="match status" value="1"/>
</dbReference>
<evidence type="ECO:0000256" key="1">
    <source>
        <dbReference type="ARBA" id="ARBA00022679"/>
    </source>
</evidence>
<accession>A0A7X0BRY6</accession>
<dbReference type="Pfam" id="PF00069">
    <property type="entry name" value="Pkinase"/>
    <property type="match status" value="1"/>
</dbReference>
<dbReference type="RefSeq" id="WP_184681794.1">
    <property type="nucleotide sequence ID" value="NZ_JACHLL010000002.1"/>
</dbReference>
<organism evidence="9 10">
    <name type="scientific">Pseudomonas fluvialis</name>
    <dbReference type="NCBI Taxonomy" id="1793966"/>
    <lineage>
        <taxon>Bacteria</taxon>
        <taxon>Pseudomonadati</taxon>
        <taxon>Pseudomonadota</taxon>
        <taxon>Gammaproteobacteria</taxon>
        <taxon>Pseudomonadales</taxon>
        <taxon>Pseudomonadaceae</taxon>
        <taxon>Pseudomonas</taxon>
    </lineage>
</organism>
<sequence length="580" mass="63746">MNDTLIDIPGYTVHGRLGKGGMAEVYLATQQSLQRKVAVKVLLSADDEEFNTRFIQEGHIVASLHTPSVITIYDINRLADGRYYLAMEFVPGGDLAQHKGEIFAPARALEIVKQIATGLSVVHEKGLIHRDIKPANILFRSDGTAVITDFGIAKDTQIDSELTHFGVAVGSPAYSSPEQTQCLRLDARSDIYSLGVIFLEMLTGTNPYRGANFTQTVMNHVQMGVPTLPEYLAVFQGVLNRMLAKDPNKRFADCRALLKALEGIDLGDPDATQVRPAHKVAVTAASVPPVTGARSPGSVSVVPRRSMMPLLLVLTLLVAAGTGVAGWLYWQQQSQINALLAQAEQRLAEGQLVAPEQDSADHYFQQVLLIDDDNRAALEGLQRVLQARVASFVVLGDQRLSEGRLLEPVDDSADYYYRQALALDATAAGALDGLQRLLEARIAGYLARAEQSIADKRLLTPEDDSAVFYYRQILALQADNAAALAGLLQVAELYRDLAKDAYARFNFPLALSMIERGLEVQPEHAELLQMQREHQRLQASARAARTQRQQEQAQQSKAEPEASKEEPNTLKRVWNNLFGQ</sequence>
<feature type="compositionally biased region" description="Low complexity" evidence="6">
    <location>
        <begin position="538"/>
        <end position="557"/>
    </location>
</feature>
<feature type="domain" description="Protein kinase" evidence="8">
    <location>
        <begin position="11"/>
        <end position="264"/>
    </location>
</feature>
<feature type="binding site" evidence="5">
    <location>
        <position position="40"/>
    </location>
    <ligand>
        <name>ATP</name>
        <dbReference type="ChEBI" id="CHEBI:30616"/>
    </ligand>
</feature>
<proteinExistence type="predicted"/>
<evidence type="ECO:0000256" key="6">
    <source>
        <dbReference type="SAM" id="MobiDB-lite"/>
    </source>
</evidence>
<dbReference type="InterPro" id="IPR008271">
    <property type="entry name" value="Ser/Thr_kinase_AS"/>
</dbReference>
<dbReference type="EMBL" id="JACHLL010000002">
    <property type="protein sequence ID" value="MBB6341206.1"/>
    <property type="molecule type" value="Genomic_DNA"/>
</dbReference>
<dbReference type="CDD" id="cd14014">
    <property type="entry name" value="STKc_PknB_like"/>
    <property type="match status" value="1"/>
</dbReference>
<keyword evidence="3" id="KW-0418">Kinase</keyword>
<evidence type="ECO:0000256" key="2">
    <source>
        <dbReference type="ARBA" id="ARBA00022741"/>
    </source>
</evidence>
<gene>
    <name evidence="9" type="ORF">HNP49_001363</name>
</gene>
<feature type="region of interest" description="Disordered" evidence="6">
    <location>
        <begin position="538"/>
        <end position="580"/>
    </location>
</feature>
<dbReference type="SUPFAM" id="SSF56112">
    <property type="entry name" value="Protein kinase-like (PK-like)"/>
    <property type="match status" value="1"/>
</dbReference>
<name>A0A7X0BRY6_9PSED</name>
<keyword evidence="10" id="KW-1185">Reference proteome</keyword>
<comment type="caution">
    <text evidence="9">The sequence shown here is derived from an EMBL/GenBank/DDBJ whole genome shotgun (WGS) entry which is preliminary data.</text>
</comment>
<dbReference type="SMART" id="SM00220">
    <property type="entry name" value="S_TKc"/>
    <property type="match status" value="1"/>
</dbReference>
<evidence type="ECO:0000256" key="5">
    <source>
        <dbReference type="PROSITE-ProRule" id="PRU10141"/>
    </source>
</evidence>
<dbReference type="Gene3D" id="3.30.200.20">
    <property type="entry name" value="Phosphorylase Kinase, domain 1"/>
    <property type="match status" value="1"/>
</dbReference>
<keyword evidence="7" id="KW-1133">Transmembrane helix</keyword>
<dbReference type="AlphaFoldDB" id="A0A7X0BRY6"/>
<feature type="transmembrane region" description="Helical" evidence="7">
    <location>
        <begin position="310"/>
        <end position="330"/>
    </location>
</feature>
<evidence type="ECO:0000313" key="9">
    <source>
        <dbReference type="EMBL" id="MBB6341206.1"/>
    </source>
</evidence>
<keyword evidence="2 5" id="KW-0547">Nucleotide-binding</keyword>
<dbReference type="InterPro" id="IPR000719">
    <property type="entry name" value="Prot_kinase_dom"/>
</dbReference>
<dbReference type="PROSITE" id="PS00107">
    <property type="entry name" value="PROTEIN_KINASE_ATP"/>
    <property type="match status" value="1"/>
</dbReference>
<keyword evidence="4 5" id="KW-0067">ATP-binding</keyword>
<dbReference type="PANTHER" id="PTHR43289">
    <property type="entry name" value="MITOGEN-ACTIVATED PROTEIN KINASE KINASE KINASE 20-RELATED"/>
    <property type="match status" value="1"/>
</dbReference>
<dbReference type="PANTHER" id="PTHR43289:SF6">
    <property type="entry name" value="SERINE_THREONINE-PROTEIN KINASE NEKL-3"/>
    <property type="match status" value="1"/>
</dbReference>
<dbReference type="GO" id="GO:0005524">
    <property type="term" value="F:ATP binding"/>
    <property type="evidence" value="ECO:0007669"/>
    <property type="project" value="UniProtKB-UniRule"/>
</dbReference>
<evidence type="ECO:0000313" key="10">
    <source>
        <dbReference type="Proteomes" id="UP000557193"/>
    </source>
</evidence>
<dbReference type="GO" id="GO:0004674">
    <property type="term" value="F:protein serine/threonine kinase activity"/>
    <property type="evidence" value="ECO:0007669"/>
    <property type="project" value="TreeGrafter"/>
</dbReference>
<reference evidence="9 10" key="1">
    <citation type="submission" date="2020-08" db="EMBL/GenBank/DDBJ databases">
        <title>Functional genomics of gut bacteria from endangered species of beetles.</title>
        <authorList>
            <person name="Carlos-Shanley C."/>
        </authorList>
    </citation>
    <scope>NUCLEOTIDE SEQUENCE [LARGE SCALE GENOMIC DNA]</scope>
    <source>
        <strain evidence="9 10">S00202</strain>
    </source>
</reference>
<evidence type="ECO:0000259" key="8">
    <source>
        <dbReference type="PROSITE" id="PS50011"/>
    </source>
</evidence>
<keyword evidence="1" id="KW-0808">Transferase</keyword>
<protein>
    <submittedName>
        <fullName evidence="9">Tetratricopeptide (TPR) repeat protein</fullName>
    </submittedName>
</protein>
<keyword evidence="7" id="KW-0812">Transmembrane</keyword>
<dbReference type="PROSITE" id="PS50011">
    <property type="entry name" value="PROTEIN_KINASE_DOM"/>
    <property type="match status" value="1"/>
</dbReference>
<evidence type="ECO:0000256" key="3">
    <source>
        <dbReference type="ARBA" id="ARBA00022777"/>
    </source>
</evidence>
<evidence type="ECO:0000256" key="7">
    <source>
        <dbReference type="SAM" id="Phobius"/>
    </source>
</evidence>
<dbReference type="Proteomes" id="UP000557193">
    <property type="component" value="Unassembled WGS sequence"/>
</dbReference>